<feature type="transmembrane region" description="Helical" evidence="1">
    <location>
        <begin position="30"/>
        <end position="48"/>
    </location>
</feature>
<evidence type="ECO:0000256" key="1">
    <source>
        <dbReference type="SAM" id="Phobius"/>
    </source>
</evidence>
<reference evidence="3" key="1">
    <citation type="submission" date="2024-06" db="EMBL/GenBank/DDBJ databases">
        <title>Radixoralia hellwigii gen. nov., sp nov., isolated from a root canal in the human oral cavity.</title>
        <authorList>
            <person name="Bartsch S."/>
            <person name="Wittmer A."/>
            <person name="Schulz A.-K."/>
            <person name="Neumann-Schaal M."/>
            <person name="Wolf J."/>
            <person name="Gronow S."/>
            <person name="Tennert C."/>
            <person name="Haecker G."/>
            <person name="Cieplik F."/>
            <person name="Al-Ahmad A."/>
        </authorList>
    </citation>
    <scope>NUCLEOTIDE SEQUENCE [LARGE SCALE GENOMIC DNA]</scope>
    <source>
        <strain evidence="3">Wk13</strain>
    </source>
</reference>
<feature type="transmembrane region" description="Helical" evidence="1">
    <location>
        <begin position="54"/>
        <end position="72"/>
    </location>
</feature>
<gene>
    <name evidence="2" type="ORF">ABCS64_12210</name>
</gene>
<keyword evidence="1" id="KW-0472">Membrane</keyword>
<accession>A0ABV4UJF1</accession>
<name>A0ABV4UJF1_9RHOO</name>
<proteinExistence type="predicted"/>
<dbReference type="EMBL" id="JBEUWX010000003">
    <property type="protein sequence ID" value="MFA9951077.1"/>
    <property type="molecule type" value="Genomic_DNA"/>
</dbReference>
<protein>
    <submittedName>
        <fullName evidence="2">Uncharacterized protein</fullName>
    </submittedName>
</protein>
<evidence type="ECO:0000313" key="3">
    <source>
        <dbReference type="Proteomes" id="UP001574673"/>
    </source>
</evidence>
<keyword evidence="1" id="KW-0812">Transmembrane</keyword>
<keyword evidence="1" id="KW-1133">Transmembrane helix</keyword>
<dbReference type="RefSeq" id="WP_418892159.1">
    <property type="nucleotide sequence ID" value="NZ_JBEUWX010000003.1"/>
</dbReference>
<keyword evidence="3" id="KW-1185">Reference proteome</keyword>
<comment type="caution">
    <text evidence="2">The sequence shown here is derived from an EMBL/GenBank/DDBJ whole genome shotgun (WGS) entry which is preliminary data.</text>
</comment>
<sequence length="96" mass="10902">MTAHKSPFRNDELPETTGTGANTSFLFRQLALQSAAVIAVLSLAWPYFGLRNEPLPWPETALAIGFTAFLFAHISRQRLIWQFIHAAFLPLLWLIY</sequence>
<dbReference type="Proteomes" id="UP001574673">
    <property type="component" value="Unassembled WGS sequence"/>
</dbReference>
<evidence type="ECO:0000313" key="2">
    <source>
        <dbReference type="EMBL" id="MFA9951077.1"/>
    </source>
</evidence>
<organism evidence="2 3">
    <name type="scientific">Dentiradicibacter hellwigii</name>
    <dbReference type="NCBI Taxonomy" id="3149053"/>
    <lineage>
        <taxon>Bacteria</taxon>
        <taxon>Pseudomonadati</taxon>
        <taxon>Pseudomonadota</taxon>
        <taxon>Betaproteobacteria</taxon>
        <taxon>Rhodocyclales</taxon>
        <taxon>Rhodocyclaceae</taxon>
        <taxon>Dentiradicibacter</taxon>
    </lineage>
</organism>